<feature type="transmembrane region" description="Helical" evidence="6">
    <location>
        <begin position="379"/>
        <end position="399"/>
    </location>
</feature>
<dbReference type="PANTHER" id="PTHR23501">
    <property type="entry name" value="MAJOR FACILITATOR SUPERFAMILY"/>
    <property type="match status" value="1"/>
</dbReference>
<accession>A0A1X2I5U0</accession>
<comment type="caution">
    <text evidence="8">The sequence shown here is derived from an EMBL/GenBank/DDBJ whole genome shotgun (WGS) entry which is preliminary data.</text>
</comment>
<keyword evidence="4 6" id="KW-1133">Transmembrane helix</keyword>
<dbReference type="GO" id="GO:0000329">
    <property type="term" value="C:fungal-type vacuole membrane"/>
    <property type="evidence" value="ECO:0007669"/>
    <property type="project" value="TreeGrafter"/>
</dbReference>
<dbReference type="InterPro" id="IPR011701">
    <property type="entry name" value="MFS"/>
</dbReference>
<feature type="transmembrane region" description="Helical" evidence="6">
    <location>
        <begin position="546"/>
        <end position="565"/>
    </location>
</feature>
<feature type="transmembrane region" description="Helical" evidence="6">
    <location>
        <begin position="172"/>
        <end position="195"/>
    </location>
</feature>
<evidence type="ECO:0000256" key="4">
    <source>
        <dbReference type="ARBA" id="ARBA00022989"/>
    </source>
</evidence>
<dbReference type="GO" id="GO:0012505">
    <property type="term" value="C:endomembrane system"/>
    <property type="evidence" value="ECO:0007669"/>
    <property type="project" value="UniProtKB-SubCell"/>
</dbReference>
<feature type="transmembrane region" description="Helical" evidence="6">
    <location>
        <begin position="207"/>
        <end position="227"/>
    </location>
</feature>
<dbReference type="EMBL" id="MCGE01000026">
    <property type="protein sequence ID" value="ORZ09881.1"/>
    <property type="molecule type" value="Genomic_DNA"/>
</dbReference>
<feature type="transmembrane region" description="Helical" evidence="6">
    <location>
        <begin position="274"/>
        <end position="292"/>
    </location>
</feature>
<dbReference type="Proteomes" id="UP000193560">
    <property type="component" value="Unassembled WGS sequence"/>
</dbReference>
<evidence type="ECO:0000313" key="8">
    <source>
        <dbReference type="EMBL" id="ORZ09881.1"/>
    </source>
</evidence>
<sequence>MVRSVSNNETAPLLANNNVSSYDNHDTVSIESDHTGHITILTSSIHTLDSQSSSSTSNSNKDDDIVAKRLNGVSLYTVLFGLWVGVSLAALDASIVATIYAQIGTEFQRSNEIIWIATSYMLSYTALQPLYGRISDVFGRKNALIFATSFFFIGSFMCGAATNLWTLVAARAIAGMGGGGINTLTTVMVSDLVPLRQRGTYQGYGNVAYAVGSVIGAPVGGFLTDTVGWRFCFYINLPLLLVTVYVSTCLLTNYNLEEEESDAKLWDRLKKIDYGGAFTVVMAVVAFLLATSVGGNLRPWSDPLVIGCLVTAGVLTVMFCVVEKYWAENPLMPWPIISSRTPLACASANFWTVMSSISIIYIAPLYFQGLLGQTPTQASVYYLPKVISVSLGSVLSGIYMSRTGEYLNITFAGALVSLLSMIGYTFWTPSSSLVQVLLCLFGDGLSMGIVITTTLIAMLSCVGQKDMATITSMSYLFRSAGGVIGISSTSAIFQATVKNILTQRITGPDAAKYIDIARKSMTDIRVLLPPDVVEIVLESYQVALRYSFGACACMAVLSLFSTVFIQRYELHTKVRK</sequence>
<evidence type="ECO:0000256" key="6">
    <source>
        <dbReference type="SAM" id="Phobius"/>
    </source>
</evidence>
<feature type="transmembrane region" description="Helical" evidence="6">
    <location>
        <begin position="343"/>
        <end position="367"/>
    </location>
</feature>
<feature type="transmembrane region" description="Helical" evidence="6">
    <location>
        <begin position="304"/>
        <end position="322"/>
    </location>
</feature>
<gene>
    <name evidence="8" type="ORF">BCR42DRAFT_423255</name>
</gene>
<evidence type="ECO:0000256" key="2">
    <source>
        <dbReference type="ARBA" id="ARBA00022448"/>
    </source>
</evidence>
<keyword evidence="9" id="KW-1185">Reference proteome</keyword>
<dbReference type="SUPFAM" id="SSF103473">
    <property type="entry name" value="MFS general substrate transporter"/>
    <property type="match status" value="1"/>
</dbReference>
<feature type="transmembrane region" description="Helical" evidence="6">
    <location>
        <begin position="143"/>
        <end position="166"/>
    </location>
</feature>
<reference evidence="8 9" key="1">
    <citation type="submission" date="2016-07" db="EMBL/GenBank/DDBJ databases">
        <title>Pervasive Adenine N6-methylation of Active Genes in Fungi.</title>
        <authorList>
            <consortium name="DOE Joint Genome Institute"/>
            <person name="Mondo S.J."/>
            <person name="Dannebaum R.O."/>
            <person name="Kuo R.C."/>
            <person name="Labutti K."/>
            <person name="Haridas S."/>
            <person name="Kuo A."/>
            <person name="Salamov A."/>
            <person name="Ahrendt S.R."/>
            <person name="Lipzen A."/>
            <person name="Sullivan W."/>
            <person name="Andreopoulos W.B."/>
            <person name="Clum A."/>
            <person name="Lindquist E."/>
            <person name="Daum C."/>
            <person name="Ramamoorthy G.K."/>
            <person name="Gryganskyi A."/>
            <person name="Culley D."/>
            <person name="Magnuson J.K."/>
            <person name="James T.Y."/>
            <person name="O'Malley M.A."/>
            <person name="Stajich J.E."/>
            <person name="Spatafora J.W."/>
            <person name="Visel A."/>
            <person name="Grigoriev I.V."/>
        </authorList>
    </citation>
    <scope>NUCLEOTIDE SEQUENCE [LARGE SCALE GENOMIC DNA]</scope>
    <source>
        <strain evidence="8 9">NRRL 1336</strain>
    </source>
</reference>
<dbReference type="Gene3D" id="1.20.1250.20">
    <property type="entry name" value="MFS general substrate transporter like domains"/>
    <property type="match status" value="2"/>
</dbReference>
<dbReference type="AlphaFoldDB" id="A0A1X2I5U0"/>
<dbReference type="GO" id="GO:0015174">
    <property type="term" value="F:basic amino acid transmembrane transporter activity"/>
    <property type="evidence" value="ECO:0007669"/>
    <property type="project" value="TreeGrafter"/>
</dbReference>
<feature type="transmembrane region" description="Helical" evidence="6">
    <location>
        <begin position="113"/>
        <end position="131"/>
    </location>
</feature>
<name>A0A1X2I5U0_9FUNG</name>
<dbReference type="GO" id="GO:0005886">
    <property type="term" value="C:plasma membrane"/>
    <property type="evidence" value="ECO:0007669"/>
    <property type="project" value="TreeGrafter"/>
</dbReference>
<evidence type="ECO:0000259" key="7">
    <source>
        <dbReference type="PROSITE" id="PS50850"/>
    </source>
</evidence>
<proteinExistence type="predicted"/>
<feature type="transmembrane region" description="Helical" evidence="6">
    <location>
        <begin position="75"/>
        <end position="101"/>
    </location>
</feature>
<dbReference type="STRING" id="90262.A0A1X2I5U0"/>
<comment type="subcellular location">
    <subcellularLocation>
        <location evidence="1">Endomembrane system</location>
        <topology evidence="1">Multi-pass membrane protein</topology>
    </subcellularLocation>
</comment>
<feature type="domain" description="Major facilitator superfamily (MFS) profile" evidence="7">
    <location>
        <begin position="78"/>
        <end position="570"/>
    </location>
</feature>
<feature type="transmembrane region" description="Helical" evidence="6">
    <location>
        <begin position="233"/>
        <end position="254"/>
    </location>
</feature>
<dbReference type="InterPro" id="IPR020846">
    <property type="entry name" value="MFS_dom"/>
</dbReference>
<dbReference type="Pfam" id="PF07690">
    <property type="entry name" value="MFS_1"/>
    <property type="match status" value="1"/>
</dbReference>
<keyword evidence="5 6" id="KW-0472">Membrane</keyword>
<organism evidence="8 9">
    <name type="scientific">Absidia repens</name>
    <dbReference type="NCBI Taxonomy" id="90262"/>
    <lineage>
        <taxon>Eukaryota</taxon>
        <taxon>Fungi</taxon>
        <taxon>Fungi incertae sedis</taxon>
        <taxon>Mucoromycota</taxon>
        <taxon>Mucoromycotina</taxon>
        <taxon>Mucoromycetes</taxon>
        <taxon>Mucorales</taxon>
        <taxon>Cunninghamellaceae</taxon>
        <taxon>Absidia</taxon>
    </lineage>
</organism>
<dbReference type="OrthoDB" id="10021397at2759"/>
<feature type="transmembrane region" description="Helical" evidence="6">
    <location>
        <begin position="475"/>
        <end position="493"/>
    </location>
</feature>
<evidence type="ECO:0000313" key="9">
    <source>
        <dbReference type="Proteomes" id="UP000193560"/>
    </source>
</evidence>
<protein>
    <submittedName>
        <fullName evidence="8">Major facilitator superfamily domain-containing protein</fullName>
    </submittedName>
</protein>
<dbReference type="InterPro" id="IPR036259">
    <property type="entry name" value="MFS_trans_sf"/>
</dbReference>
<feature type="transmembrane region" description="Helical" evidence="6">
    <location>
        <begin position="406"/>
        <end position="427"/>
    </location>
</feature>
<dbReference type="PANTHER" id="PTHR23501:SF191">
    <property type="entry name" value="VACUOLAR BASIC AMINO ACID TRANSPORTER 4"/>
    <property type="match status" value="1"/>
</dbReference>
<evidence type="ECO:0000256" key="5">
    <source>
        <dbReference type="ARBA" id="ARBA00023136"/>
    </source>
</evidence>
<feature type="transmembrane region" description="Helical" evidence="6">
    <location>
        <begin position="433"/>
        <end position="463"/>
    </location>
</feature>
<keyword evidence="2" id="KW-0813">Transport</keyword>
<evidence type="ECO:0000256" key="1">
    <source>
        <dbReference type="ARBA" id="ARBA00004127"/>
    </source>
</evidence>
<keyword evidence="3 6" id="KW-0812">Transmembrane</keyword>
<evidence type="ECO:0000256" key="3">
    <source>
        <dbReference type="ARBA" id="ARBA00022692"/>
    </source>
</evidence>
<dbReference type="PROSITE" id="PS50850">
    <property type="entry name" value="MFS"/>
    <property type="match status" value="1"/>
</dbReference>